<accession>A0ABN2MEN1</accession>
<comment type="caution">
    <text evidence="1">The sequence shown here is derived from an EMBL/GenBank/DDBJ whole genome shotgun (WGS) entry which is preliminary data.</text>
</comment>
<dbReference type="InterPro" id="IPR041164">
    <property type="entry name" value="LDcluster4"/>
</dbReference>
<dbReference type="SUPFAM" id="SSF102405">
    <property type="entry name" value="MCP/YpsA-like"/>
    <property type="match status" value="1"/>
</dbReference>
<reference evidence="1 2" key="1">
    <citation type="journal article" date="2019" name="Int. J. Syst. Evol. Microbiol.">
        <title>The Global Catalogue of Microorganisms (GCM) 10K type strain sequencing project: providing services to taxonomists for standard genome sequencing and annotation.</title>
        <authorList>
            <consortium name="The Broad Institute Genomics Platform"/>
            <consortium name="The Broad Institute Genome Sequencing Center for Infectious Disease"/>
            <person name="Wu L."/>
            <person name="Ma J."/>
        </authorList>
    </citation>
    <scope>NUCLEOTIDE SEQUENCE [LARGE SCALE GENOMIC DNA]</scope>
    <source>
        <strain evidence="1 2">JCM 13250</strain>
    </source>
</reference>
<dbReference type="InterPro" id="IPR052341">
    <property type="entry name" value="LOG_family_nucleotidases"/>
</dbReference>
<protein>
    <submittedName>
        <fullName evidence="1">TIGR00725 family protein</fullName>
    </submittedName>
</protein>
<dbReference type="NCBIfam" id="TIGR00725">
    <property type="entry name" value="TIGR00725 family protein"/>
    <property type="match status" value="1"/>
</dbReference>
<dbReference type="InterPro" id="IPR005268">
    <property type="entry name" value="CHP00725"/>
</dbReference>
<dbReference type="PANTHER" id="PTHR43393">
    <property type="entry name" value="CYTOKININ RIBOSIDE 5'-MONOPHOSPHATE PHOSPHORIBOHYDROLASE"/>
    <property type="match status" value="1"/>
</dbReference>
<evidence type="ECO:0000313" key="1">
    <source>
        <dbReference type="EMBL" id="GAA1819286.1"/>
    </source>
</evidence>
<dbReference type="Pfam" id="PF18306">
    <property type="entry name" value="LDcluster4"/>
    <property type="match status" value="1"/>
</dbReference>
<dbReference type="EMBL" id="BAAALT010000163">
    <property type="protein sequence ID" value="GAA1819286.1"/>
    <property type="molecule type" value="Genomic_DNA"/>
</dbReference>
<dbReference type="Gene3D" id="3.40.50.450">
    <property type="match status" value="1"/>
</dbReference>
<gene>
    <name evidence="1" type="ORF">GCM10009682_44850</name>
</gene>
<keyword evidence="2" id="KW-1185">Reference proteome</keyword>
<organism evidence="1 2">
    <name type="scientific">Luedemannella flava</name>
    <dbReference type="NCBI Taxonomy" id="349316"/>
    <lineage>
        <taxon>Bacteria</taxon>
        <taxon>Bacillati</taxon>
        <taxon>Actinomycetota</taxon>
        <taxon>Actinomycetes</taxon>
        <taxon>Micromonosporales</taxon>
        <taxon>Micromonosporaceae</taxon>
        <taxon>Luedemannella</taxon>
    </lineage>
</organism>
<dbReference type="Proteomes" id="UP001500218">
    <property type="component" value="Unassembled WGS sequence"/>
</dbReference>
<proteinExistence type="predicted"/>
<dbReference type="PANTHER" id="PTHR43393:SF3">
    <property type="entry name" value="LYSINE DECARBOXYLASE-LIKE PROTEIN"/>
    <property type="match status" value="1"/>
</dbReference>
<evidence type="ECO:0000313" key="2">
    <source>
        <dbReference type="Proteomes" id="UP001500218"/>
    </source>
</evidence>
<name>A0ABN2MEN1_9ACTN</name>
<sequence length="167" mass="16542">MPEVGRVVPIQVAVCGPAECTPAEGELAHEVGGLLARAGATVLCGGGPGVMAAVARGARDAGGLVVGVRPDADRAATRTPEGDFPVMVMTGMGQARNVILVLSADAVIAVGGSWGTLSEVALAMRRGRPVVSLGGWQVADAAGRPVSGPVVVTTAAEAVRTALEAAR</sequence>